<evidence type="ECO:0000313" key="9">
    <source>
        <dbReference type="EMBL" id="KAH9312732.1"/>
    </source>
</evidence>
<keyword evidence="3" id="KW-0328">Glycosyltransferase</keyword>
<keyword evidence="6" id="KW-0256">Endoplasmic reticulum</keyword>
<evidence type="ECO:0000256" key="7">
    <source>
        <dbReference type="ARBA" id="ARBA00022989"/>
    </source>
</evidence>
<gene>
    <name evidence="9" type="ORF">KI387_027767</name>
</gene>
<accession>A0AA38FYF3</accession>
<dbReference type="OMA" id="NDSADEW"/>
<sequence length="281" mass="31554">CEKHYGKMADGCLCVTKAMQHELAQNWGIRATVVYDRSPEFFRPTSLKEKHELFCRLNKAITNPLGVRDCCSYSETGDQRVEIVSGLEDATNLTNRIDNTSASYLGTADYDITSNAWNKQGKSSAPHRVEHTLVTDSVVMMDNQGNNDEGSILLKENRPAVIVSSTSWTLDEDFGMLLEAAIMYDRRVAATLNELDSVSEESLWEEFSKGKKFSFPRLLFIITGKGPEREKYEEKIRKLHLKRVAFRTMWLSAADYPILLGSADLGVSLHTSSSGLDLPMK</sequence>
<evidence type="ECO:0000256" key="4">
    <source>
        <dbReference type="ARBA" id="ARBA00022679"/>
    </source>
</evidence>
<dbReference type="PANTHER" id="PTHR13036">
    <property type="entry name" value="BETA1,4 MANNOSYLTRANSFERASE"/>
    <property type="match status" value="1"/>
</dbReference>
<feature type="non-terminal residue" evidence="9">
    <location>
        <position position="281"/>
    </location>
</feature>
<evidence type="ECO:0000256" key="5">
    <source>
        <dbReference type="ARBA" id="ARBA00022692"/>
    </source>
</evidence>
<name>A0AA38FYF3_TAXCH</name>
<feature type="non-terminal residue" evidence="9">
    <location>
        <position position="1"/>
    </location>
</feature>
<dbReference type="EMBL" id="JAHRHJ020000006">
    <property type="protein sequence ID" value="KAH9312732.1"/>
    <property type="molecule type" value="Genomic_DNA"/>
</dbReference>
<dbReference type="InterPro" id="IPR026051">
    <property type="entry name" value="ALG1-like"/>
</dbReference>
<proteinExistence type="predicted"/>
<keyword evidence="10" id="KW-1185">Reference proteome</keyword>
<dbReference type="GO" id="GO:0000030">
    <property type="term" value="F:mannosyltransferase activity"/>
    <property type="evidence" value="ECO:0007669"/>
    <property type="project" value="InterPro"/>
</dbReference>
<reference evidence="9 10" key="1">
    <citation type="journal article" date="2021" name="Nat. Plants">
        <title>The Taxus genome provides insights into paclitaxel biosynthesis.</title>
        <authorList>
            <person name="Xiong X."/>
            <person name="Gou J."/>
            <person name="Liao Q."/>
            <person name="Li Y."/>
            <person name="Zhou Q."/>
            <person name="Bi G."/>
            <person name="Li C."/>
            <person name="Du R."/>
            <person name="Wang X."/>
            <person name="Sun T."/>
            <person name="Guo L."/>
            <person name="Liang H."/>
            <person name="Lu P."/>
            <person name="Wu Y."/>
            <person name="Zhang Z."/>
            <person name="Ro D.K."/>
            <person name="Shang Y."/>
            <person name="Huang S."/>
            <person name="Yan J."/>
        </authorList>
    </citation>
    <scope>NUCLEOTIDE SEQUENCE [LARGE SCALE GENOMIC DNA]</scope>
    <source>
        <strain evidence="9">Ta-2019</strain>
    </source>
</reference>
<comment type="subcellular location">
    <subcellularLocation>
        <location evidence="1">Endoplasmic reticulum membrane</location>
        <topology evidence="1">Single-pass membrane protein</topology>
    </subcellularLocation>
</comment>
<dbReference type="PANTHER" id="PTHR13036:SF0">
    <property type="entry name" value="CHITOBIOSYLDIPHOSPHODOLICHOL BETA-MANNOSYLTRANSFERASE"/>
    <property type="match status" value="1"/>
</dbReference>
<comment type="caution">
    <text evidence="9">The sequence shown here is derived from an EMBL/GenBank/DDBJ whole genome shotgun (WGS) entry which is preliminary data.</text>
</comment>
<keyword evidence="4" id="KW-0808">Transferase</keyword>
<dbReference type="AlphaFoldDB" id="A0AA38FYF3"/>
<evidence type="ECO:0000256" key="8">
    <source>
        <dbReference type="ARBA" id="ARBA00023136"/>
    </source>
</evidence>
<protein>
    <submittedName>
        <fullName evidence="9">Uncharacterized protein</fullName>
    </submittedName>
</protein>
<dbReference type="GO" id="GO:0005789">
    <property type="term" value="C:endoplasmic reticulum membrane"/>
    <property type="evidence" value="ECO:0007669"/>
    <property type="project" value="UniProtKB-SubCell"/>
</dbReference>
<keyword evidence="8" id="KW-0472">Membrane</keyword>
<keyword evidence="7" id="KW-1133">Transmembrane helix</keyword>
<comment type="pathway">
    <text evidence="2">Protein modification; protein glycosylation.</text>
</comment>
<evidence type="ECO:0000256" key="6">
    <source>
        <dbReference type="ARBA" id="ARBA00022824"/>
    </source>
</evidence>
<evidence type="ECO:0000313" key="10">
    <source>
        <dbReference type="Proteomes" id="UP000824469"/>
    </source>
</evidence>
<organism evidence="9 10">
    <name type="scientific">Taxus chinensis</name>
    <name type="common">Chinese yew</name>
    <name type="synonym">Taxus wallichiana var. chinensis</name>
    <dbReference type="NCBI Taxonomy" id="29808"/>
    <lineage>
        <taxon>Eukaryota</taxon>
        <taxon>Viridiplantae</taxon>
        <taxon>Streptophyta</taxon>
        <taxon>Embryophyta</taxon>
        <taxon>Tracheophyta</taxon>
        <taxon>Spermatophyta</taxon>
        <taxon>Pinopsida</taxon>
        <taxon>Pinidae</taxon>
        <taxon>Conifers II</taxon>
        <taxon>Cupressales</taxon>
        <taxon>Taxaceae</taxon>
        <taxon>Taxus</taxon>
    </lineage>
</organism>
<dbReference type="Proteomes" id="UP000824469">
    <property type="component" value="Unassembled WGS sequence"/>
</dbReference>
<keyword evidence="5" id="KW-0812">Transmembrane</keyword>
<evidence type="ECO:0000256" key="1">
    <source>
        <dbReference type="ARBA" id="ARBA00004389"/>
    </source>
</evidence>
<evidence type="ECO:0000256" key="3">
    <source>
        <dbReference type="ARBA" id="ARBA00022676"/>
    </source>
</evidence>
<evidence type="ECO:0000256" key="2">
    <source>
        <dbReference type="ARBA" id="ARBA00004922"/>
    </source>
</evidence>